<dbReference type="EC" id="2.3.2.26" evidence="3"/>
<dbReference type="Proteomes" id="UP000469452">
    <property type="component" value="Unassembled WGS sequence"/>
</dbReference>
<feature type="domain" description="HECT" evidence="7">
    <location>
        <begin position="1"/>
        <end position="125"/>
    </location>
</feature>
<dbReference type="InterPro" id="IPR050409">
    <property type="entry name" value="E3_ubiq-protein_ligase"/>
</dbReference>
<dbReference type="GO" id="GO:0006511">
    <property type="term" value="P:ubiquitin-dependent protein catabolic process"/>
    <property type="evidence" value="ECO:0007669"/>
    <property type="project" value="TreeGrafter"/>
</dbReference>
<feature type="active site" description="Glycyl thioester intermediate" evidence="6">
    <location>
        <position position="92"/>
    </location>
</feature>
<dbReference type="SUPFAM" id="SSF56204">
    <property type="entry name" value="Hect, E3 ligase catalytic domain"/>
    <property type="match status" value="1"/>
</dbReference>
<dbReference type="InterPro" id="IPR000569">
    <property type="entry name" value="HECT_dom"/>
</dbReference>
<comment type="catalytic activity">
    <reaction evidence="1">
        <text>S-ubiquitinyl-[E2 ubiquitin-conjugating enzyme]-L-cysteine + [acceptor protein]-L-lysine = [E2 ubiquitin-conjugating enzyme]-L-cysteine + N(6)-ubiquitinyl-[acceptor protein]-L-lysine.</text>
        <dbReference type="EC" id="2.3.2.26"/>
    </reaction>
</comment>
<evidence type="ECO:0000313" key="8">
    <source>
        <dbReference type="EMBL" id="KAF0712400.1"/>
    </source>
</evidence>
<evidence type="ECO:0000256" key="1">
    <source>
        <dbReference type="ARBA" id="ARBA00000885"/>
    </source>
</evidence>
<dbReference type="InterPro" id="IPR035983">
    <property type="entry name" value="Hect_E3_ubiquitin_ligase"/>
</dbReference>
<evidence type="ECO:0000256" key="5">
    <source>
        <dbReference type="ARBA" id="ARBA00022786"/>
    </source>
</evidence>
<dbReference type="AlphaFoldDB" id="A0A6A4ZJ96"/>
<organism evidence="8 9">
    <name type="scientific">Aphanomyces astaci</name>
    <name type="common">Crayfish plague agent</name>
    <dbReference type="NCBI Taxonomy" id="112090"/>
    <lineage>
        <taxon>Eukaryota</taxon>
        <taxon>Sar</taxon>
        <taxon>Stramenopiles</taxon>
        <taxon>Oomycota</taxon>
        <taxon>Saprolegniomycetes</taxon>
        <taxon>Saprolegniales</taxon>
        <taxon>Verrucalvaceae</taxon>
        <taxon>Aphanomyces</taxon>
    </lineage>
</organism>
<dbReference type="EMBL" id="VJMI01017794">
    <property type="protein sequence ID" value="KAF0712400.1"/>
    <property type="molecule type" value="Genomic_DNA"/>
</dbReference>
<dbReference type="GO" id="GO:0016567">
    <property type="term" value="P:protein ubiquitination"/>
    <property type="evidence" value="ECO:0007669"/>
    <property type="project" value="TreeGrafter"/>
</dbReference>
<dbReference type="PANTHER" id="PTHR11254:SF440">
    <property type="entry name" value="E3 UBIQUITIN-PROTEIN LIGASE NEDD-4"/>
    <property type="match status" value="1"/>
</dbReference>
<keyword evidence="5 6" id="KW-0833">Ubl conjugation pathway</keyword>
<comment type="pathway">
    <text evidence="2">Protein modification; protein ubiquitination.</text>
</comment>
<evidence type="ECO:0000313" key="9">
    <source>
        <dbReference type="Proteomes" id="UP000469452"/>
    </source>
</evidence>
<protein>
    <recommendedName>
        <fullName evidence="3">HECT-type E3 ubiquitin transferase</fullName>
        <ecNumber evidence="3">2.3.2.26</ecNumber>
    </recommendedName>
</protein>
<comment type="caution">
    <text evidence="8">The sequence shown here is derived from an EMBL/GenBank/DDBJ whole genome shotgun (WGS) entry which is preliminary data.</text>
</comment>
<dbReference type="Gene3D" id="3.30.2410.10">
    <property type="entry name" value="Hect, E3 ligase catalytic domain"/>
    <property type="match status" value="1"/>
</dbReference>
<evidence type="ECO:0000256" key="6">
    <source>
        <dbReference type="PROSITE-ProRule" id="PRU00104"/>
    </source>
</evidence>
<evidence type="ECO:0000256" key="2">
    <source>
        <dbReference type="ARBA" id="ARBA00004906"/>
    </source>
</evidence>
<dbReference type="PROSITE" id="PS50237">
    <property type="entry name" value="HECT"/>
    <property type="match status" value="1"/>
</dbReference>
<evidence type="ECO:0000256" key="3">
    <source>
        <dbReference type="ARBA" id="ARBA00012485"/>
    </source>
</evidence>
<dbReference type="PANTHER" id="PTHR11254">
    <property type="entry name" value="HECT DOMAIN UBIQUITIN-PROTEIN LIGASE"/>
    <property type="match status" value="1"/>
</dbReference>
<proteinExistence type="predicted"/>
<gene>
    <name evidence="8" type="ORF">AaE_012036</name>
</gene>
<keyword evidence="4" id="KW-0808">Transferase</keyword>
<sequence>MCGIPDVNVDDWKAHTTYIGNDCDPQVIEWFWDVVTDFTTEQRARLLQFTTGSARVPVQGFKTLTMNDGRICLFAIQGIRKEECLYPRAHTCFNRLDLPMYSSKKDLETALTMVIKMEVTGFTIE</sequence>
<accession>A0A6A4ZJ96</accession>
<dbReference type="GO" id="GO:0005737">
    <property type="term" value="C:cytoplasm"/>
    <property type="evidence" value="ECO:0007669"/>
    <property type="project" value="TreeGrafter"/>
</dbReference>
<dbReference type="GO" id="GO:0061630">
    <property type="term" value="F:ubiquitin protein ligase activity"/>
    <property type="evidence" value="ECO:0007669"/>
    <property type="project" value="UniProtKB-EC"/>
</dbReference>
<dbReference type="Pfam" id="PF00632">
    <property type="entry name" value="HECT"/>
    <property type="match status" value="1"/>
</dbReference>
<name>A0A6A4ZJ96_APHAT</name>
<evidence type="ECO:0000259" key="7">
    <source>
        <dbReference type="PROSITE" id="PS50237"/>
    </source>
</evidence>
<evidence type="ECO:0000256" key="4">
    <source>
        <dbReference type="ARBA" id="ARBA00022679"/>
    </source>
</evidence>
<reference evidence="8 9" key="1">
    <citation type="submission" date="2019-06" db="EMBL/GenBank/DDBJ databases">
        <title>Genomics analysis of Aphanomyces spp. identifies a new class of oomycete effector associated with host adaptation.</title>
        <authorList>
            <person name="Gaulin E."/>
        </authorList>
    </citation>
    <scope>NUCLEOTIDE SEQUENCE [LARGE SCALE GENOMIC DNA]</scope>
    <source>
        <strain evidence="8 9">E</strain>
    </source>
</reference>
<dbReference type="FunFam" id="3.30.2410.10:FF:000009">
    <property type="entry name" value="Probable E3 ubiquitin-protein ligase HECTD2"/>
    <property type="match status" value="1"/>
</dbReference>